<accession>A0A9N9DZD1</accession>
<keyword evidence="2" id="KW-1185">Reference proteome</keyword>
<organism evidence="1 2">
    <name type="scientific">Acaulospora morrowiae</name>
    <dbReference type="NCBI Taxonomy" id="94023"/>
    <lineage>
        <taxon>Eukaryota</taxon>
        <taxon>Fungi</taxon>
        <taxon>Fungi incertae sedis</taxon>
        <taxon>Mucoromycota</taxon>
        <taxon>Glomeromycotina</taxon>
        <taxon>Glomeromycetes</taxon>
        <taxon>Diversisporales</taxon>
        <taxon>Acaulosporaceae</taxon>
        <taxon>Acaulospora</taxon>
    </lineage>
</organism>
<proteinExistence type="predicted"/>
<evidence type="ECO:0000313" key="2">
    <source>
        <dbReference type="Proteomes" id="UP000789342"/>
    </source>
</evidence>
<reference evidence="1" key="1">
    <citation type="submission" date="2021-06" db="EMBL/GenBank/DDBJ databases">
        <authorList>
            <person name="Kallberg Y."/>
            <person name="Tangrot J."/>
            <person name="Rosling A."/>
        </authorList>
    </citation>
    <scope>NUCLEOTIDE SEQUENCE</scope>
    <source>
        <strain evidence="1">CL551</strain>
    </source>
</reference>
<dbReference type="AlphaFoldDB" id="A0A9N9DZD1"/>
<name>A0A9N9DZD1_9GLOM</name>
<dbReference type="EMBL" id="CAJVPV010010994">
    <property type="protein sequence ID" value="CAG8656747.1"/>
    <property type="molecule type" value="Genomic_DNA"/>
</dbReference>
<protein>
    <submittedName>
        <fullName evidence="1">7508_t:CDS:1</fullName>
    </submittedName>
</protein>
<gene>
    <name evidence="1" type="ORF">AMORRO_LOCUS10220</name>
</gene>
<evidence type="ECO:0000313" key="1">
    <source>
        <dbReference type="EMBL" id="CAG8656747.1"/>
    </source>
</evidence>
<comment type="caution">
    <text evidence="1">The sequence shown here is derived from an EMBL/GenBank/DDBJ whole genome shotgun (WGS) entry which is preliminary data.</text>
</comment>
<dbReference type="OrthoDB" id="2443950at2759"/>
<sequence>CLNQRKGEEQERNVDIIQENIEFILGRCRAKIENGCSNTIMLAYTEVICHLERLDLASIRSEAPLVSGIIDLSDSEDPFTNLLPLRTKQILMHHTFYNDDFPGEINMMIALPHGKMTVETRHILMTVFDLLEGL</sequence>
<feature type="non-terminal residue" evidence="1">
    <location>
        <position position="1"/>
    </location>
</feature>
<dbReference type="Proteomes" id="UP000789342">
    <property type="component" value="Unassembled WGS sequence"/>
</dbReference>